<evidence type="ECO:0000256" key="5">
    <source>
        <dbReference type="SAM" id="MobiDB-lite"/>
    </source>
</evidence>
<keyword evidence="4" id="KW-0326">Glycosidase</keyword>
<evidence type="ECO:0000256" key="3">
    <source>
        <dbReference type="ARBA" id="ARBA00012741"/>
    </source>
</evidence>
<accession>A0A0D2EGB2</accession>
<dbReference type="SUPFAM" id="SSF51445">
    <property type="entry name" value="(Trans)glycosidases"/>
    <property type="match status" value="1"/>
</dbReference>
<comment type="catalytic activity">
    <reaction evidence="1">
        <text>Hydrolysis of terminal, non-reducing (1-&gt;4)-linked alpha-D-glucose residues with release of alpha-D-glucose.</text>
        <dbReference type="EC" id="3.2.1.20"/>
    </reaction>
</comment>
<proteinExistence type="inferred from homology"/>
<dbReference type="STRING" id="5601.A0A0D2EGB2"/>
<dbReference type="InterPro" id="IPR017853">
    <property type="entry name" value="GH"/>
</dbReference>
<dbReference type="GO" id="GO:0006491">
    <property type="term" value="P:N-glycan processing"/>
    <property type="evidence" value="ECO:0007669"/>
    <property type="project" value="TreeGrafter"/>
</dbReference>
<dbReference type="PANTHER" id="PTHR22762">
    <property type="entry name" value="ALPHA-GLUCOSIDASE"/>
    <property type="match status" value="1"/>
</dbReference>
<evidence type="ECO:0000313" key="9">
    <source>
        <dbReference type="Proteomes" id="UP000054266"/>
    </source>
</evidence>
<keyword evidence="4" id="KW-0378">Hydrolase</keyword>
<dbReference type="Pfam" id="PF01055">
    <property type="entry name" value="Glyco_hydro_31_2nd"/>
    <property type="match status" value="1"/>
</dbReference>
<dbReference type="InterPro" id="IPR000322">
    <property type="entry name" value="Glyco_hydro_31_TIM"/>
</dbReference>
<feature type="domain" description="Glycoside hydrolase family 31 TIM barrel" evidence="6">
    <location>
        <begin position="221"/>
        <end position="523"/>
    </location>
</feature>
<dbReference type="Proteomes" id="UP000054266">
    <property type="component" value="Unassembled WGS sequence"/>
</dbReference>
<evidence type="ECO:0000259" key="6">
    <source>
        <dbReference type="Pfam" id="PF01055"/>
    </source>
</evidence>
<evidence type="ECO:0000256" key="4">
    <source>
        <dbReference type="RuleBase" id="RU361185"/>
    </source>
</evidence>
<name>A0A0D2EGB2_9EURO</name>
<dbReference type="CDD" id="cd06595">
    <property type="entry name" value="GH31_u1"/>
    <property type="match status" value="1"/>
</dbReference>
<dbReference type="AlphaFoldDB" id="A0A0D2EGB2"/>
<keyword evidence="9" id="KW-1185">Reference proteome</keyword>
<evidence type="ECO:0000313" key="8">
    <source>
        <dbReference type="EMBL" id="KIW73392.1"/>
    </source>
</evidence>
<organism evidence="8 9">
    <name type="scientific">Phialophora macrospora</name>
    <dbReference type="NCBI Taxonomy" id="1851006"/>
    <lineage>
        <taxon>Eukaryota</taxon>
        <taxon>Fungi</taxon>
        <taxon>Dikarya</taxon>
        <taxon>Ascomycota</taxon>
        <taxon>Pezizomycotina</taxon>
        <taxon>Eurotiomycetes</taxon>
        <taxon>Chaetothyriomycetidae</taxon>
        <taxon>Chaetothyriales</taxon>
        <taxon>Herpotrichiellaceae</taxon>
        <taxon>Phialophora</taxon>
    </lineage>
</organism>
<dbReference type="GO" id="GO:0005975">
    <property type="term" value="P:carbohydrate metabolic process"/>
    <property type="evidence" value="ECO:0007669"/>
    <property type="project" value="InterPro"/>
</dbReference>
<dbReference type="PANTHER" id="PTHR22762:SF89">
    <property type="entry name" value="ALPHA-XYLOSIDASE"/>
    <property type="match status" value="1"/>
</dbReference>
<evidence type="ECO:0000256" key="1">
    <source>
        <dbReference type="ARBA" id="ARBA00001657"/>
    </source>
</evidence>
<feature type="domain" description="Glycosyl hydrolase family 31 C-terminal" evidence="7">
    <location>
        <begin position="533"/>
        <end position="624"/>
    </location>
</feature>
<dbReference type="Gene3D" id="2.60.40.1180">
    <property type="entry name" value="Golgi alpha-mannosidase II"/>
    <property type="match status" value="1"/>
</dbReference>
<protein>
    <recommendedName>
        <fullName evidence="3">alpha-glucosidase</fullName>
        <ecNumber evidence="3">3.2.1.20</ecNumber>
    </recommendedName>
</protein>
<dbReference type="HOGENOM" id="CLU_005043_1_0_1"/>
<gene>
    <name evidence="8" type="ORF">PV04_01518</name>
</gene>
<reference evidence="8 9" key="1">
    <citation type="submission" date="2015-01" db="EMBL/GenBank/DDBJ databases">
        <title>The Genome Sequence of Capronia semiimmersa CBS27337.</title>
        <authorList>
            <consortium name="The Broad Institute Genomics Platform"/>
            <person name="Cuomo C."/>
            <person name="de Hoog S."/>
            <person name="Gorbushina A."/>
            <person name="Stielow B."/>
            <person name="Teixiera M."/>
            <person name="Abouelleil A."/>
            <person name="Chapman S.B."/>
            <person name="Priest M."/>
            <person name="Young S.K."/>
            <person name="Wortman J."/>
            <person name="Nusbaum C."/>
            <person name="Birren B."/>
        </authorList>
    </citation>
    <scope>NUCLEOTIDE SEQUENCE [LARGE SCALE GENOMIC DNA]</scope>
    <source>
        <strain evidence="8 9">CBS 27337</strain>
    </source>
</reference>
<dbReference type="EC" id="3.2.1.20" evidence="3"/>
<feature type="region of interest" description="Disordered" evidence="5">
    <location>
        <begin position="655"/>
        <end position="680"/>
    </location>
</feature>
<sequence length="834" mass="95981">MSFVFSFGFSLSRVLIRSRARFPMKHYHFESKPVAHKDAIVSGPHYRFTILTDRLLRYEWSYDGKFEDRASTFAINREFPVPKFQVVDRSDELEIINEHFHLSYDKKRFSPSGLFCSFSAKITLWGAQWRYGVEPIHGSQENLGGTARTLDGVDGRCDVGTGVLSTFGYAALDDSKSMLFDGEGFVAGRRPGDRIDGYLFCHGHDYKGAIRDFYKVSGKQPVLPRWALGNWWSRYYKYHQDEYIGLMDEFKRKDIPLSVAVVDMDWHMVDDPRVPHAGWTGYTWDKKLFPDPGVFGREIHSRNLKITLNDHPHAGIHHHEDSYEQMAKLLGHDTSKKNPILFDPTTRKFMEAYLDILHRNVENVACDFWWIDWQQGSHTKVPGIDPLWLLNHFHFVDNARDGKRPLIFSRYAGPGSHRYPVGFSGDTITTWASLEFQPEFTATASNIGYGWWSHDLGGHFGGIRDDELVTRWIEFGVFSPIFRLHSSNSRWTSKEPWLYRKESEEIIENFMRFRHRMIPYLYTCNVLASTEDEPLIQPMYWLFPERGEAYQVPNQYFFGSELIVAPIVKPRDKRTNLGHVKVWLPPMHRHVDIFTGTVYDGSRELNMYRPLSQIPVLAHEGSIIPLDANEKPGNGGLNPEDFEVLVVIGHNGQSSVLEDPADDSEQVKKESPPTNERGSLIQYKQEEGKLTAHVTGRSWSFRFLAITEVPKDLNVTVDGQDRTEDARITISKFPDAPSMLVHVPPALHQEKYTLTISLGADPQLSVIDHRERIQKLLLDYQTEFDIKDRIWSIVDDKESAINVRIGKLMSLSVDETLTEPIAELILSDVRGMHL</sequence>
<evidence type="ECO:0000256" key="2">
    <source>
        <dbReference type="ARBA" id="ARBA00007806"/>
    </source>
</evidence>
<dbReference type="SUPFAM" id="SSF51011">
    <property type="entry name" value="Glycosyl hydrolase domain"/>
    <property type="match status" value="1"/>
</dbReference>
<dbReference type="Pfam" id="PF21365">
    <property type="entry name" value="Glyco_hydro_31_3rd"/>
    <property type="match status" value="1"/>
</dbReference>
<dbReference type="Gene3D" id="3.20.20.80">
    <property type="entry name" value="Glycosidases"/>
    <property type="match status" value="1"/>
</dbReference>
<comment type="similarity">
    <text evidence="2 4">Belongs to the glycosyl hydrolase 31 family.</text>
</comment>
<evidence type="ECO:0000259" key="7">
    <source>
        <dbReference type="Pfam" id="PF21365"/>
    </source>
</evidence>
<dbReference type="EMBL" id="KN846956">
    <property type="protein sequence ID" value="KIW73392.1"/>
    <property type="molecule type" value="Genomic_DNA"/>
</dbReference>
<dbReference type="InterPro" id="IPR048395">
    <property type="entry name" value="Glyco_hydro_31_C"/>
</dbReference>
<dbReference type="GO" id="GO:0004558">
    <property type="term" value="F:alpha-1,4-glucosidase activity"/>
    <property type="evidence" value="ECO:0007669"/>
    <property type="project" value="UniProtKB-EC"/>
</dbReference>
<dbReference type="InterPro" id="IPR013780">
    <property type="entry name" value="Glyco_hydro_b"/>
</dbReference>